<dbReference type="PANTHER" id="PTHR34535:SF3">
    <property type="entry name" value="HYDROGENASE MATURATION FACTOR HYPA"/>
    <property type="match status" value="1"/>
</dbReference>
<dbReference type="RefSeq" id="WP_131445055.1">
    <property type="nucleotide sequence ID" value="NZ_SJZB01000014.1"/>
</dbReference>
<evidence type="ECO:0000313" key="6">
    <source>
        <dbReference type="Proteomes" id="UP000295443"/>
    </source>
</evidence>
<reference evidence="5 6" key="1">
    <citation type="submission" date="2019-03" db="EMBL/GenBank/DDBJ databases">
        <title>Genome sequence of Thiobacillaceae bacterium LSR1, a sulfur-oxidizing bacterium isolated from freshwater sediment.</title>
        <authorList>
            <person name="Li S."/>
        </authorList>
    </citation>
    <scope>NUCLEOTIDE SEQUENCE [LARGE SCALE GENOMIC DNA]</scope>
    <source>
        <strain evidence="5 6">LSR1</strain>
    </source>
</reference>
<dbReference type="GO" id="GO:0008270">
    <property type="term" value="F:zinc ion binding"/>
    <property type="evidence" value="ECO:0007669"/>
    <property type="project" value="UniProtKB-UniRule"/>
</dbReference>
<name>A0A4V2NWG1_9PROT</name>
<evidence type="ECO:0000256" key="4">
    <source>
        <dbReference type="HAMAP-Rule" id="MF_00213"/>
    </source>
</evidence>
<organism evidence="5 6">
    <name type="scientific">Parasulfuritortus cantonensis</name>
    <dbReference type="NCBI Taxonomy" id="2528202"/>
    <lineage>
        <taxon>Bacteria</taxon>
        <taxon>Pseudomonadati</taxon>
        <taxon>Pseudomonadota</taxon>
        <taxon>Betaproteobacteria</taxon>
        <taxon>Nitrosomonadales</taxon>
        <taxon>Thiobacillaceae</taxon>
        <taxon>Parasulfuritortus</taxon>
    </lineage>
</organism>
<keyword evidence="6" id="KW-1185">Reference proteome</keyword>
<dbReference type="EMBL" id="SJZB01000014">
    <property type="protein sequence ID" value="TCJ17172.1"/>
    <property type="molecule type" value="Genomic_DNA"/>
</dbReference>
<dbReference type="AlphaFoldDB" id="A0A4V2NWG1"/>
<feature type="binding site" evidence="4">
    <location>
        <position position="73"/>
    </location>
    <ligand>
        <name>Zn(2+)</name>
        <dbReference type="ChEBI" id="CHEBI:29105"/>
    </ligand>
</feature>
<evidence type="ECO:0000313" key="5">
    <source>
        <dbReference type="EMBL" id="TCJ17172.1"/>
    </source>
</evidence>
<gene>
    <name evidence="4" type="primary">hypA</name>
    <name evidence="5" type="ORF">EZJ19_04265</name>
</gene>
<feature type="binding site" evidence="4">
    <location>
        <position position="89"/>
    </location>
    <ligand>
        <name>Zn(2+)</name>
        <dbReference type="ChEBI" id="CHEBI:29105"/>
    </ligand>
</feature>
<evidence type="ECO:0000256" key="3">
    <source>
        <dbReference type="ARBA" id="ARBA00022833"/>
    </source>
</evidence>
<dbReference type="Pfam" id="PF01155">
    <property type="entry name" value="HypA"/>
    <property type="match status" value="1"/>
</dbReference>
<proteinExistence type="inferred from homology"/>
<comment type="caution">
    <text evidence="5">The sequence shown here is derived from an EMBL/GenBank/DDBJ whole genome shotgun (WGS) entry which is preliminary data.</text>
</comment>
<feature type="binding site" evidence="4">
    <location>
        <position position="2"/>
    </location>
    <ligand>
        <name>Ni(2+)</name>
        <dbReference type="ChEBI" id="CHEBI:49786"/>
    </ligand>
</feature>
<comment type="similarity">
    <text evidence="4">Belongs to the HypA/HybF family.</text>
</comment>
<protein>
    <recommendedName>
        <fullName evidence="4">Hydrogenase maturation factor HypA</fullName>
    </recommendedName>
</protein>
<dbReference type="OrthoDB" id="288014at2"/>
<dbReference type="PIRSF" id="PIRSF004761">
    <property type="entry name" value="Hydrgn_mat_HypA"/>
    <property type="match status" value="1"/>
</dbReference>
<feature type="binding site" evidence="4">
    <location>
        <position position="92"/>
    </location>
    <ligand>
        <name>Zn(2+)</name>
        <dbReference type="ChEBI" id="CHEBI:29105"/>
    </ligand>
</feature>
<dbReference type="PANTHER" id="PTHR34535">
    <property type="entry name" value="HYDROGENASE MATURATION FACTOR HYPA"/>
    <property type="match status" value="1"/>
</dbReference>
<dbReference type="Proteomes" id="UP000295443">
    <property type="component" value="Unassembled WGS sequence"/>
</dbReference>
<dbReference type="GO" id="GO:0051604">
    <property type="term" value="P:protein maturation"/>
    <property type="evidence" value="ECO:0007669"/>
    <property type="project" value="InterPro"/>
</dbReference>
<accession>A0A4V2NWG1</accession>
<keyword evidence="1 4" id="KW-0533">Nickel</keyword>
<dbReference type="InterPro" id="IPR000688">
    <property type="entry name" value="HypA/HybF"/>
</dbReference>
<dbReference type="Gene3D" id="3.30.2320.80">
    <property type="match status" value="1"/>
</dbReference>
<dbReference type="HAMAP" id="MF_00213">
    <property type="entry name" value="HypA_HybF"/>
    <property type="match status" value="1"/>
</dbReference>
<evidence type="ECO:0000256" key="2">
    <source>
        <dbReference type="ARBA" id="ARBA00022723"/>
    </source>
</evidence>
<sequence length="113" mass="11984">MHEMSLAEGVMEIVEKAVAEAGCSKVKEIRLEIGALSGVEVEAMRFCMDAVLRGGPAEGAAVVFEVTPGLGWCMQCADSVPIAALYEACPRCGSYQVQATGGMEMRVKDLLVE</sequence>
<keyword evidence="2 4" id="KW-0479">Metal-binding</keyword>
<evidence type="ECO:0000256" key="1">
    <source>
        <dbReference type="ARBA" id="ARBA00022596"/>
    </source>
</evidence>
<comment type="function">
    <text evidence="4">Involved in the maturation of [NiFe] hydrogenases. Required for nickel insertion into the metal center of the hydrogenase.</text>
</comment>
<keyword evidence="3 4" id="KW-0862">Zinc</keyword>
<feature type="binding site" evidence="4">
    <location>
        <position position="76"/>
    </location>
    <ligand>
        <name>Zn(2+)</name>
        <dbReference type="ChEBI" id="CHEBI:29105"/>
    </ligand>
</feature>
<dbReference type="GO" id="GO:0016151">
    <property type="term" value="F:nickel cation binding"/>
    <property type="evidence" value="ECO:0007669"/>
    <property type="project" value="UniProtKB-UniRule"/>
</dbReference>